<sequence length="395" mass="45040">MAVGMPQLEVLMTMMEQQQITIDQQWKQQQVAMDQQREAMKQHQATLNWLMDENQGIRKRLEEINELNQTVEGRTRVQRIGSPTNTKIPRKLRFEEGGSLRTHPKLAPSMRIILIFEGFPKGRRKKRTNMVPHRKTVGATSEPTGQGVEDQTAVGMPQLEVLMTMMEQQQIAIDQQWKQQQVAMDQQREAMKQHQATLNWLMDENQGIRKWLEEVFLCFCSIQTVLLSLPLATFPYYGEDAINGWNGAKITVNYSRHVFGFKKPRRILLLYRRRGDYSSSQFMLCPIALHCLLAFILKLFSHQRVDSPQKFQITSPPTPSLSKIGLLNPTPIGGQAIEIHLFTSRTDAWITDAKASTHHASSLLHASPSSFSATNISFHTTMEAAGSKLFLPTAE</sequence>
<comment type="caution">
    <text evidence="1">The sequence shown here is derived from an EMBL/GenBank/DDBJ whole genome shotgun (WGS) entry which is preliminary data.</text>
</comment>
<dbReference type="AlphaFoldDB" id="A0A834Y9J3"/>
<evidence type="ECO:0000313" key="1">
    <source>
        <dbReference type="EMBL" id="KAF8369801.1"/>
    </source>
</evidence>
<accession>A0A834Y9J3</accession>
<proteinExistence type="predicted"/>
<dbReference type="EMBL" id="JABCRI010000498">
    <property type="protein sequence ID" value="KAF8369801.1"/>
    <property type="molecule type" value="Genomic_DNA"/>
</dbReference>
<keyword evidence="2" id="KW-1185">Reference proteome</keyword>
<gene>
    <name evidence="1" type="ORF">HHK36_032176</name>
</gene>
<organism evidence="1 2">
    <name type="scientific">Tetracentron sinense</name>
    <name type="common">Spur-leaf</name>
    <dbReference type="NCBI Taxonomy" id="13715"/>
    <lineage>
        <taxon>Eukaryota</taxon>
        <taxon>Viridiplantae</taxon>
        <taxon>Streptophyta</taxon>
        <taxon>Embryophyta</taxon>
        <taxon>Tracheophyta</taxon>
        <taxon>Spermatophyta</taxon>
        <taxon>Magnoliopsida</taxon>
        <taxon>Trochodendrales</taxon>
        <taxon>Trochodendraceae</taxon>
        <taxon>Tetracentron</taxon>
    </lineage>
</organism>
<name>A0A834Y9J3_TETSI</name>
<protein>
    <submittedName>
        <fullName evidence="1">Uncharacterized protein</fullName>
    </submittedName>
</protein>
<evidence type="ECO:0000313" key="2">
    <source>
        <dbReference type="Proteomes" id="UP000655225"/>
    </source>
</evidence>
<dbReference type="Proteomes" id="UP000655225">
    <property type="component" value="Unassembled WGS sequence"/>
</dbReference>
<reference evidence="1 2" key="1">
    <citation type="submission" date="2020-04" db="EMBL/GenBank/DDBJ databases">
        <title>Plant Genome Project.</title>
        <authorList>
            <person name="Zhang R.-G."/>
        </authorList>
    </citation>
    <scope>NUCLEOTIDE SEQUENCE [LARGE SCALE GENOMIC DNA]</scope>
    <source>
        <strain evidence="1">YNK0</strain>
        <tissue evidence="1">Leaf</tissue>
    </source>
</reference>